<dbReference type="Proteomes" id="UP001387215">
    <property type="component" value="Unassembled WGS sequence"/>
</dbReference>
<reference evidence="1 2" key="1">
    <citation type="submission" date="2024-02" db="EMBL/GenBank/DDBJ databases">
        <title>Lysobacter Genome Sequencing and Mining.</title>
        <authorList>
            <person name="Bierman J."/>
            <person name="Walker M.C."/>
        </authorList>
    </citation>
    <scope>NUCLEOTIDE SEQUENCE [LARGE SCALE GENOMIC DNA]</scope>
    <source>
        <strain evidence="1 2">PB6250</strain>
    </source>
</reference>
<gene>
    <name evidence="1" type="ORF">V2J18_00305</name>
</gene>
<evidence type="ECO:0000313" key="1">
    <source>
        <dbReference type="EMBL" id="MEI2453110.1"/>
    </source>
</evidence>
<dbReference type="EMBL" id="JBANDL010000002">
    <property type="protein sequence ID" value="MEI2453110.1"/>
    <property type="molecule type" value="Genomic_DNA"/>
</dbReference>
<sequence length="236" mass="27131">MQKFTIHQVEVLRRAAKKISRAEGVSHGHALDKLAQENGFKNWSLLRKNGVSDPSLPQAFIFRRTDDEVSQSLRVVRAPRSRWDQQSSSEAALGQTEDLSQKFISPINAVEFSIAYMTALLRRVRFLVAEGSVAKWEMRCWLPYGAIESERGNRLLVNRMYKPVGMTSGDWVDYEQFPQHALKLRDDQWQQFAWPGAKDAFLYADVCAPWGSRELATHYLKRLDQLSLTIQRNSES</sequence>
<accession>A0ABU8CY13</accession>
<dbReference type="RefSeq" id="WP_336130532.1">
    <property type="nucleotide sequence ID" value="NZ_JBANDL010000002.1"/>
</dbReference>
<evidence type="ECO:0000313" key="2">
    <source>
        <dbReference type="Proteomes" id="UP001387215"/>
    </source>
</evidence>
<organism evidence="1 2">
    <name type="scientific">Lysobacter firmicutimachus</name>
    <dbReference type="NCBI Taxonomy" id="1792846"/>
    <lineage>
        <taxon>Bacteria</taxon>
        <taxon>Pseudomonadati</taxon>
        <taxon>Pseudomonadota</taxon>
        <taxon>Gammaproteobacteria</taxon>
        <taxon>Lysobacterales</taxon>
        <taxon>Lysobacteraceae</taxon>
        <taxon>Lysobacter</taxon>
    </lineage>
</organism>
<proteinExistence type="predicted"/>
<name>A0ABU8CY13_9GAMM</name>
<protein>
    <submittedName>
        <fullName evidence="1">Uncharacterized protein</fullName>
    </submittedName>
</protein>
<comment type="caution">
    <text evidence="1">The sequence shown here is derived from an EMBL/GenBank/DDBJ whole genome shotgun (WGS) entry which is preliminary data.</text>
</comment>
<keyword evidence="2" id="KW-1185">Reference proteome</keyword>